<protein>
    <submittedName>
        <fullName evidence="1">DUF488 domain-containing protein</fullName>
    </submittedName>
</protein>
<reference evidence="2" key="1">
    <citation type="journal article" date="2019" name="Int. J. Syst. Evol. Microbiol.">
        <title>The Global Catalogue of Microorganisms (GCM) 10K type strain sequencing project: providing services to taxonomists for standard genome sequencing and annotation.</title>
        <authorList>
            <consortium name="The Broad Institute Genomics Platform"/>
            <consortium name="The Broad Institute Genome Sequencing Center for Infectious Disease"/>
            <person name="Wu L."/>
            <person name="Ma J."/>
        </authorList>
    </citation>
    <scope>NUCLEOTIDE SEQUENCE [LARGE SCALE GENOMIC DNA]</scope>
    <source>
        <strain evidence="2">CCM 8725</strain>
    </source>
</reference>
<gene>
    <name evidence="1" type="ORF">ACFSX3_25910</name>
</gene>
<dbReference type="InterPro" id="IPR052552">
    <property type="entry name" value="YeaO-like"/>
</dbReference>
<dbReference type="EMBL" id="JBHUKY010000064">
    <property type="protein sequence ID" value="MFD2413323.1"/>
    <property type="molecule type" value="Genomic_DNA"/>
</dbReference>
<comment type="caution">
    <text evidence="1">The sequence shown here is derived from an EMBL/GenBank/DDBJ whole genome shotgun (WGS) entry which is preliminary data.</text>
</comment>
<dbReference type="RefSeq" id="WP_209993617.1">
    <property type="nucleotide sequence ID" value="NZ_JBHSVQ010000001.1"/>
</dbReference>
<proteinExistence type="predicted"/>
<evidence type="ECO:0000313" key="1">
    <source>
        <dbReference type="EMBL" id="MFD2413323.1"/>
    </source>
</evidence>
<dbReference type="Proteomes" id="UP001597448">
    <property type="component" value="Unassembled WGS sequence"/>
</dbReference>
<accession>A0ABW5FE91</accession>
<evidence type="ECO:0000313" key="2">
    <source>
        <dbReference type="Proteomes" id="UP001597448"/>
    </source>
</evidence>
<dbReference type="PANTHER" id="PTHR36849:SF1">
    <property type="entry name" value="CYTOPLASMIC PROTEIN"/>
    <property type="match status" value="1"/>
</dbReference>
<organism evidence="1 2">
    <name type="scientific">Paenibacillus rhizoplanae</name>
    <dbReference type="NCBI Taxonomy" id="1917181"/>
    <lineage>
        <taxon>Bacteria</taxon>
        <taxon>Bacillati</taxon>
        <taxon>Bacillota</taxon>
        <taxon>Bacilli</taxon>
        <taxon>Bacillales</taxon>
        <taxon>Paenibacillaceae</taxon>
        <taxon>Paenibacillus</taxon>
    </lineage>
</organism>
<sequence>MGESSGGKAADAPYAIGLKRIYEPADPGDGYRILVDRLWARGVTKEQAAIDEWMKDIAPSPALRIWFGHLPERFAAFKERYTRELEENPECAGLAEAIRERALEQRVTLVYAAKDPVHNHAKVLYEWLISR</sequence>
<keyword evidence="2" id="KW-1185">Reference proteome</keyword>
<name>A0ABW5FE91_9BACL</name>
<dbReference type="Pfam" id="PF22752">
    <property type="entry name" value="DUF488-N3i"/>
    <property type="match status" value="1"/>
</dbReference>
<dbReference type="PANTHER" id="PTHR36849">
    <property type="entry name" value="CYTOPLASMIC PROTEIN-RELATED"/>
    <property type="match status" value="1"/>
</dbReference>